<dbReference type="STRING" id="928724.SacglDRAFT_03315"/>
<organism evidence="2 3">
    <name type="scientific">Saccharomonospora glauca K62</name>
    <dbReference type="NCBI Taxonomy" id="928724"/>
    <lineage>
        <taxon>Bacteria</taxon>
        <taxon>Bacillati</taxon>
        <taxon>Actinomycetota</taxon>
        <taxon>Actinomycetes</taxon>
        <taxon>Pseudonocardiales</taxon>
        <taxon>Pseudonocardiaceae</taxon>
        <taxon>Saccharomonospora</taxon>
    </lineage>
</organism>
<feature type="compositionally biased region" description="Low complexity" evidence="1">
    <location>
        <begin position="11"/>
        <end position="27"/>
    </location>
</feature>
<reference evidence="2 3" key="1">
    <citation type="submission" date="2011-09" db="EMBL/GenBank/DDBJ databases">
        <authorList>
            <consortium name="US DOE Joint Genome Institute (JGI-PGF)"/>
            <person name="Lucas S."/>
            <person name="Han J."/>
            <person name="Lapidus A."/>
            <person name="Cheng J.-F."/>
            <person name="Goodwin L."/>
            <person name="Pitluck S."/>
            <person name="Peters L."/>
            <person name="Land M.L."/>
            <person name="Hauser L."/>
            <person name="Brambilla E."/>
            <person name="Klenk H.-P."/>
            <person name="Woyke T.J."/>
        </authorList>
    </citation>
    <scope>NUCLEOTIDE SEQUENCE [LARGE SCALE GENOMIC DNA]</scope>
    <source>
        <strain evidence="2 3">K62</strain>
    </source>
</reference>
<name>I1D5F2_9PSEU</name>
<evidence type="ECO:0000313" key="3">
    <source>
        <dbReference type="Proteomes" id="UP000005087"/>
    </source>
</evidence>
<gene>
    <name evidence="2" type="ORF">SacglDRAFT_03315</name>
</gene>
<dbReference type="EMBL" id="CM001484">
    <property type="protein sequence ID" value="EIF00177.1"/>
    <property type="molecule type" value="Genomic_DNA"/>
</dbReference>
<protein>
    <submittedName>
        <fullName evidence="2">Uncharacterized protein</fullName>
    </submittedName>
</protein>
<proteinExistence type="predicted"/>
<dbReference type="AlphaFoldDB" id="I1D5F2"/>
<dbReference type="HOGENOM" id="CLU_173372_0_0_11"/>
<dbReference type="Proteomes" id="UP000005087">
    <property type="component" value="Chromosome"/>
</dbReference>
<feature type="region of interest" description="Disordered" evidence="1">
    <location>
        <begin position="1"/>
        <end position="27"/>
    </location>
</feature>
<evidence type="ECO:0000256" key="1">
    <source>
        <dbReference type="SAM" id="MobiDB-lite"/>
    </source>
</evidence>
<sequence>MDANPTPREMSLSSDSSSARSRSVSVDDTGVRRLLADGTEESISWEDLAAVVVRVIPEGPWKEDVFLMLAASDGTGTAIPSGDPAADALIERLQTLPGFDHDTFIEAMTTDADKAYVVWKKAS</sequence>
<evidence type="ECO:0000313" key="2">
    <source>
        <dbReference type="EMBL" id="EIF00177.1"/>
    </source>
</evidence>
<dbReference type="RefSeq" id="WP_005465908.1">
    <property type="nucleotide sequence ID" value="NZ_CM001484.1"/>
</dbReference>
<reference evidence="3" key="2">
    <citation type="submission" date="2012-01" db="EMBL/GenBank/DDBJ databases">
        <title>Noncontiguous Finished sequence of chromosome of Saccharomonospora glauca K62.</title>
        <authorList>
            <consortium name="US DOE Joint Genome Institute"/>
            <person name="Lucas S."/>
            <person name="Han J."/>
            <person name="Lapidus A."/>
            <person name="Cheng J.-F."/>
            <person name="Goodwin L."/>
            <person name="Pitluck S."/>
            <person name="Peters L."/>
            <person name="Mikhailova N."/>
            <person name="Held B."/>
            <person name="Detter J.C."/>
            <person name="Han C."/>
            <person name="Tapia R."/>
            <person name="Land M."/>
            <person name="Hauser L."/>
            <person name="Kyrpides N."/>
            <person name="Ivanova N."/>
            <person name="Pagani I."/>
            <person name="Brambilla E.-M."/>
            <person name="Klenk H.-P."/>
            <person name="Woyke T."/>
        </authorList>
    </citation>
    <scope>NUCLEOTIDE SEQUENCE [LARGE SCALE GENOMIC DNA]</scope>
    <source>
        <strain evidence="3">K62</strain>
    </source>
</reference>
<accession>I1D5F2</accession>
<keyword evidence="3" id="KW-1185">Reference proteome</keyword>
<dbReference type="eggNOG" id="ENOG5033DFE">
    <property type="taxonomic scope" value="Bacteria"/>
</dbReference>